<comment type="caution">
    <text evidence="1">The sequence shown here is derived from an EMBL/GenBank/DDBJ whole genome shotgun (WGS) entry which is preliminary data.</text>
</comment>
<reference evidence="1" key="1">
    <citation type="submission" date="2019-04" db="EMBL/GenBank/DDBJ databases">
        <title>Microbes associate with the intestines of laboratory mice.</title>
        <authorList>
            <person name="Navarre W."/>
            <person name="Wong E."/>
            <person name="Huang K."/>
            <person name="Tropini C."/>
            <person name="Ng K."/>
            <person name="Yu B."/>
        </authorList>
    </citation>
    <scope>NUCLEOTIDE SEQUENCE</scope>
    <source>
        <strain evidence="1">NM04_E33</strain>
    </source>
</reference>
<dbReference type="EMBL" id="SRYB01000008">
    <property type="protein sequence ID" value="TGY79142.1"/>
    <property type="molecule type" value="Genomic_DNA"/>
</dbReference>
<proteinExistence type="predicted"/>
<name>A0AC61RHK7_9BACT</name>
<organism evidence="1 2">
    <name type="scientific">Lepagella muris</name>
    <dbReference type="NCBI Taxonomy" id="3032870"/>
    <lineage>
        <taxon>Bacteria</taxon>
        <taxon>Pseudomonadati</taxon>
        <taxon>Bacteroidota</taxon>
        <taxon>Bacteroidia</taxon>
        <taxon>Bacteroidales</taxon>
        <taxon>Muribaculaceae</taxon>
        <taxon>Lepagella</taxon>
    </lineage>
</organism>
<evidence type="ECO:0000313" key="1">
    <source>
        <dbReference type="EMBL" id="TGY79142.1"/>
    </source>
</evidence>
<protein>
    <submittedName>
        <fullName evidence="1">4Fe-4S dicluster domain-containing protein</fullName>
    </submittedName>
</protein>
<keyword evidence="2" id="KW-1185">Reference proteome</keyword>
<sequence length="274" mass="28937">MIIGISIIVLGAIGIIAAILLFIAAKKFYVYEDPKIGEIEELLPGANCGGCGFSGCHAFAVECASASTMDGLNCTGVDAEGMKKIADIVGLTPVAAQRKVAIIRCSASCENRDPRNHYDGVRSCAIEASLYQGESDCIYGCLGCGDCVKACPFGAMQLNEGEQLPHVDLDKCTGCGKCVEACPRNLCELTPLSADRPIVWVACANRDRGPIAMKECGVACIGCTKCRKVCPNEAPVIASFLAHIDQEKCTSCGECIKACPRHTIQSTHPITPNI</sequence>
<accession>A0AC61RHK7</accession>
<gene>
    <name evidence="1" type="ORF">E5331_07090</name>
</gene>
<dbReference type="Proteomes" id="UP000306319">
    <property type="component" value="Unassembled WGS sequence"/>
</dbReference>
<evidence type="ECO:0000313" key="2">
    <source>
        <dbReference type="Proteomes" id="UP000306319"/>
    </source>
</evidence>